<feature type="region of interest" description="Disordered" evidence="1">
    <location>
        <begin position="148"/>
        <end position="171"/>
    </location>
</feature>
<evidence type="ECO:0000313" key="3">
    <source>
        <dbReference type="Proteomes" id="UP000054279"/>
    </source>
</evidence>
<dbReference type="AlphaFoldDB" id="A0A0C9UMH6"/>
<protein>
    <submittedName>
        <fullName evidence="2">Uncharacterized protein</fullName>
    </submittedName>
</protein>
<dbReference type="EMBL" id="KN837270">
    <property type="protein sequence ID" value="KIJ30022.1"/>
    <property type="molecule type" value="Genomic_DNA"/>
</dbReference>
<evidence type="ECO:0000256" key="1">
    <source>
        <dbReference type="SAM" id="MobiDB-lite"/>
    </source>
</evidence>
<name>A0A0C9UMH6_SPHS4</name>
<organism evidence="2 3">
    <name type="scientific">Sphaerobolus stellatus (strain SS14)</name>
    <dbReference type="NCBI Taxonomy" id="990650"/>
    <lineage>
        <taxon>Eukaryota</taxon>
        <taxon>Fungi</taxon>
        <taxon>Dikarya</taxon>
        <taxon>Basidiomycota</taxon>
        <taxon>Agaricomycotina</taxon>
        <taxon>Agaricomycetes</taxon>
        <taxon>Phallomycetidae</taxon>
        <taxon>Geastrales</taxon>
        <taxon>Sphaerobolaceae</taxon>
        <taxon>Sphaerobolus</taxon>
    </lineage>
</organism>
<accession>A0A0C9UMH6</accession>
<dbReference type="Proteomes" id="UP000054279">
    <property type="component" value="Unassembled WGS sequence"/>
</dbReference>
<reference evidence="2 3" key="1">
    <citation type="submission" date="2014-06" db="EMBL/GenBank/DDBJ databases">
        <title>Evolutionary Origins and Diversification of the Mycorrhizal Mutualists.</title>
        <authorList>
            <consortium name="DOE Joint Genome Institute"/>
            <consortium name="Mycorrhizal Genomics Consortium"/>
            <person name="Kohler A."/>
            <person name="Kuo A."/>
            <person name="Nagy L.G."/>
            <person name="Floudas D."/>
            <person name="Copeland A."/>
            <person name="Barry K.W."/>
            <person name="Cichocki N."/>
            <person name="Veneault-Fourrey C."/>
            <person name="LaButti K."/>
            <person name="Lindquist E.A."/>
            <person name="Lipzen A."/>
            <person name="Lundell T."/>
            <person name="Morin E."/>
            <person name="Murat C."/>
            <person name="Riley R."/>
            <person name="Ohm R."/>
            <person name="Sun H."/>
            <person name="Tunlid A."/>
            <person name="Henrissat B."/>
            <person name="Grigoriev I.V."/>
            <person name="Hibbett D.S."/>
            <person name="Martin F."/>
        </authorList>
    </citation>
    <scope>NUCLEOTIDE SEQUENCE [LARGE SCALE GENOMIC DNA]</scope>
    <source>
        <strain evidence="2 3">SS14</strain>
    </source>
</reference>
<gene>
    <name evidence="2" type="ORF">M422DRAFT_268483</name>
</gene>
<keyword evidence="3" id="KW-1185">Reference proteome</keyword>
<sequence length="171" mass="18862">MLLRAEVDTLETLFTSLPQSPPESHADSKLPPHLDYDFSQGLRIEERGKGLTETISLLRWCLKELSKINDTDSASLVCIWTDTLSDAAIAAAQDEVAFETGQPRHAPKPNAQLSLCETVSGANDCAKAPQASGIQKKRWVYVSADGMEYSSDPNLDQETLKEQAAKPYLRR</sequence>
<proteinExistence type="predicted"/>
<dbReference type="HOGENOM" id="CLU_1563863_0_0_1"/>
<evidence type="ECO:0000313" key="2">
    <source>
        <dbReference type="EMBL" id="KIJ30022.1"/>
    </source>
</evidence>